<dbReference type="Gene3D" id="1.10.510.10">
    <property type="entry name" value="Transferase(Phosphotransferase) domain 1"/>
    <property type="match status" value="1"/>
</dbReference>
<keyword evidence="3" id="KW-0547">Nucleotide-binding</keyword>
<feature type="region of interest" description="Disordered" evidence="6">
    <location>
        <begin position="261"/>
        <end position="361"/>
    </location>
</feature>
<proteinExistence type="predicted"/>
<keyword evidence="2" id="KW-0808">Transferase</keyword>
<feature type="domain" description="Protein kinase" evidence="7">
    <location>
        <begin position="1"/>
        <end position="193"/>
    </location>
</feature>
<feature type="compositionally biased region" description="Basic and acidic residues" evidence="6">
    <location>
        <begin position="449"/>
        <end position="458"/>
    </location>
</feature>
<dbReference type="PANTHER" id="PTHR24350">
    <property type="entry name" value="SERINE/THREONINE-PROTEIN KINASE IAL-RELATED"/>
    <property type="match status" value="1"/>
</dbReference>
<evidence type="ECO:0000256" key="1">
    <source>
        <dbReference type="ARBA" id="ARBA00022527"/>
    </source>
</evidence>
<organism evidence="8 9">
    <name type="scientific">Durusdinium trenchii</name>
    <dbReference type="NCBI Taxonomy" id="1381693"/>
    <lineage>
        <taxon>Eukaryota</taxon>
        <taxon>Sar</taxon>
        <taxon>Alveolata</taxon>
        <taxon>Dinophyceae</taxon>
        <taxon>Suessiales</taxon>
        <taxon>Symbiodiniaceae</taxon>
        <taxon>Durusdinium</taxon>
    </lineage>
</organism>
<feature type="compositionally biased region" description="Low complexity" evidence="6">
    <location>
        <begin position="438"/>
        <end position="448"/>
    </location>
</feature>
<feature type="compositionally biased region" description="Polar residues" evidence="6">
    <location>
        <begin position="268"/>
        <end position="284"/>
    </location>
</feature>
<evidence type="ECO:0000313" key="8">
    <source>
        <dbReference type="EMBL" id="CAK9080184.1"/>
    </source>
</evidence>
<evidence type="ECO:0000256" key="6">
    <source>
        <dbReference type="SAM" id="MobiDB-lite"/>
    </source>
</evidence>
<protein>
    <recommendedName>
        <fullName evidence="7">Protein kinase domain-containing protein</fullName>
    </recommendedName>
</protein>
<dbReference type="PROSITE" id="PS00108">
    <property type="entry name" value="PROTEIN_KINASE_ST"/>
    <property type="match status" value="1"/>
</dbReference>
<keyword evidence="1" id="KW-0723">Serine/threonine-protein kinase</keyword>
<dbReference type="Pfam" id="PF00069">
    <property type="entry name" value="Pkinase"/>
    <property type="match status" value="1"/>
</dbReference>
<feature type="compositionally biased region" description="Basic and acidic residues" evidence="6">
    <location>
        <begin position="469"/>
        <end position="483"/>
    </location>
</feature>
<keyword evidence="5" id="KW-0067">ATP-binding</keyword>
<dbReference type="PROSITE" id="PS50011">
    <property type="entry name" value="PROTEIN_KINASE_DOM"/>
    <property type="match status" value="1"/>
</dbReference>
<feature type="non-terminal residue" evidence="8">
    <location>
        <position position="1"/>
    </location>
</feature>
<evidence type="ECO:0000256" key="5">
    <source>
        <dbReference type="ARBA" id="ARBA00022840"/>
    </source>
</evidence>
<dbReference type="InterPro" id="IPR000719">
    <property type="entry name" value="Prot_kinase_dom"/>
</dbReference>
<keyword evidence="9" id="KW-1185">Reference proteome</keyword>
<evidence type="ECO:0000256" key="3">
    <source>
        <dbReference type="ARBA" id="ARBA00022741"/>
    </source>
</evidence>
<dbReference type="InterPro" id="IPR008271">
    <property type="entry name" value="Ser/Thr_kinase_AS"/>
</dbReference>
<dbReference type="EMBL" id="CAXAMM010038696">
    <property type="protein sequence ID" value="CAK9080184.1"/>
    <property type="molecule type" value="Genomic_DNA"/>
</dbReference>
<accession>A0ABP0PZF6</accession>
<keyword evidence="4" id="KW-0418">Kinase</keyword>
<reference evidence="8 9" key="1">
    <citation type="submission" date="2024-02" db="EMBL/GenBank/DDBJ databases">
        <authorList>
            <person name="Chen Y."/>
            <person name="Shah S."/>
            <person name="Dougan E. K."/>
            <person name="Thang M."/>
            <person name="Chan C."/>
        </authorList>
    </citation>
    <scope>NUCLEOTIDE SEQUENCE [LARGE SCALE GENOMIC DNA]</scope>
</reference>
<evidence type="ECO:0000256" key="4">
    <source>
        <dbReference type="ARBA" id="ARBA00022777"/>
    </source>
</evidence>
<evidence type="ECO:0000259" key="7">
    <source>
        <dbReference type="PROSITE" id="PS50011"/>
    </source>
</evidence>
<gene>
    <name evidence="8" type="ORF">SCF082_LOCUS38239</name>
</gene>
<dbReference type="Proteomes" id="UP001642464">
    <property type="component" value="Unassembled WGS sequence"/>
</dbReference>
<evidence type="ECO:0000256" key="2">
    <source>
        <dbReference type="ARBA" id="ARBA00022679"/>
    </source>
</evidence>
<feature type="compositionally biased region" description="Basic and acidic residues" evidence="6">
    <location>
        <begin position="334"/>
        <end position="343"/>
    </location>
</feature>
<dbReference type="InterPro" id="IPR030616">
    <property type="entry name" value="Aur-like"/>
</dbReference>
<dbReference type="InterPro" id="IPR011009">
    <property type="entry name" value="Kinase-like_dom_sf"/>
</dbReference>
<dbReference type="SMART" id="SM00220">
    <property type="entry name" value="S_TKc"/>
    <property type="match status" value="1"/>
</dbReference>
<sequence length="514" mass="56105">IVQLHYYFEDQHNVLLLLEYANGGSLFSLLRSSGQLAEADAARYFVDVALALCHLHSHTIVHRDLKPENILMCGTSPMKAKLADFGWCAELQKDARTTFCGTWDYLSPEMVENQPHDSGVDIWAIGILLFEMLTGRAPFAASSQVKVVNRIINVDLQVPSSVPPLAADLMQKLIKRLPHERLGLKDALKSPWVLLHAPTSSFDLTQTYEGLKGLEAEKRMPERGAKELQVDSPRRRTEASGKTEVSPASTVMVPAVQAVTDGGRSEGAGSQSQESVSPASTVQVAASRPKPSVMPWSEAQTPTEGEHQDAGNVASAAMPSASPQRRGGYGFGLEAKEESRAGSKDSSSSRPAESPKWHETDTYAAIRQWMRKEGAKEPLEQSVSFKLEGGSRAGSKAGNLLQESSSPVADFSKWEDTNTYAAIRQWVRTGTVKAENGQQLDLTLAQDLDQSRKAEDGRVVPQPKRKNSKPGDFDPDLRPKVADASEDGMGALHDDVDLMQQRLRRRLAALVEAG</sequence>
<feature type="region of interest" description="Disordered" evidence="6">
    <location>
        <begin position="214"/>
        <end position="248"/>
    </location>
</feature>
<dbReference type="SUPFAM" id="SSF56112">
    <property type="entry name" value="Protein kinase-like (PK-like)"/>
    <property type="match status" value="1"/>
</dbReference>
<name>A0ABP0PZF6_9DINO</name>
<feature type="compositionally biased region" description="Basic and acidic residues" evidence="6">
    <location>
        <begin position="214"/>
        <end position="241"/>
    </location>
</feature>
<evidence type="ECO:0000313" key="9">
    <source>
        <dbReference type="Proteomes" id="UP001642464"/>
    </source>
</evidence>
<comment type="caution">
    <text evidence="8">The sequence shown here is derived from an EMBL/GenBank/DDBJ whole genome shotgun (WGS) entry which is preliminary data.</text>
</comment>
<feature type="region of interest" description="Disordered" evidence="6">
    <location>
        <begin position="432"/>
        <end position="493"/>
    </location>
</feature>